<organism evidence="1 2">
    <name type="scientific">Slackia exigua (strain ATCC 700122 / DSM 15923 / CIP 105133 / JCM 11022 / KCTC 5966 / S-7)</name>
    <dbReference type="NCBI Taxonomy" id="649764"/>
    <lineage>
        <taxon>Bacteria</taxon>
        <taxon>Bacillati</taxon>
        <taxon>Actinomycetota</taxon>
        <taxon>Coriobacteriia</taxon>
        <taxon>Eggerthellales</taxon>
        <taxon>Eggerthellaceae</taxon>
        <taxon>Slackia</taxon>
    </lineage>
</organism>
<proteinExistence type="predicted"/>
<dbReference type="HOGENOM" id="CLU_3317100_0_0_11"/>
<evidence type="ECO:0000313" key="2">
    <source>
        <dbReference type="Proteomes" id="UP000006001"/>
    </source>
</evidence>
<gene>
    <name evidence="1" type="ORF">HMPREF0762_01309</name>
</gene>
<dbReference type="AlphaFoldDB" id="D0WH40"/>
<protein>
    <submittedName>
        <fullName evidence="1">Uncharacterized protein</fullName>
    </submittedName>
</protein>
<comment type="caution">
    <text evidence="1">The sequence shown here is derived from an EMBL/GenBank/DDBJ whole genome shotgun (WGS) entry which is preliminary data.</text>
</comment>
<keyword evidence="2" id="KW-1185">Reference proteome</keyword>
<dbReference type="EMBL" id="ACUX02000007">
    <property type="protein sequence ID" value="EEZ61228.1"/>
    <property type="molecule type" value="Genomic_DNA"/>
</dbReference>
<dbReference type="Proteomes" id="UP000006001">
    <property type="component" value="Unassembled WGS sequence"/>
</dbReference>
<name>D0WH40_SLAES</name>
<sequence>MRTHASCRVASDSLHARSMAQPWRPTAVPRSHRVFALPF</sequence>
<accession>D0WH40</accession>
<reference evidence="1" key="1">
    <citation type="submission" date="2009-10" db="EMBL/GenBank/DDBJ databases">
        <authorList>
            <person name="Weinstock G."/>
            <person name="Sodergren E."/>
            <person name="Clifton S."/>
            <person name="Fulton L."/>
            <person name="Fulton B."/>
            <person name="Courtney L."/>
            <person name="Fronick C."/>
            <person name="Harrison M."/>
            <person name="Strong C."/>
            <person name="Farmer C."/>
            <person name="Delahaunty K."/>
            <person name="Markovic C."/>
            <person name="Hall O."/>
            <person name="Minx P."/>
            <person name="Tomlinson C."/>
            <person name="Mitreva M."/>
            <person name="Nelson J."/>
            <person name="Hou S."/>
            <person name="Wollam A."/>
            <person name="Pepin K.H."/>
            <person name="Johnson M."/>
            <person name="Bhonagiri V."/>
            <person name="Nash W.E."/>
            <person name="Warren W."/>
            <person name="Chinwalla A."/>
            <person name="Mardis E.R."/>
            <person name="Wilson R.K."/>
        </authorList>
    </citation>
    <scope>NUCLEOTIDE SEQUENCE [LARGE SCALE GENOMIC DNA]</scope>
    <source>
        <strain evidence="1">ATCC 700122</strain>
    </source>
</reference>
<evidence type="ECO:0000313" key="1">
    <source>
        <dbReference type="EMBL" id="EEZ61228.1"/>
    </source>
</evidence>